<name>A0A3P7JEB3_STRVU</name>
<keyword evidence="2" id="KW-1185">Reference proteome</keyword>
<proteinExistence type="predicted"/>
<reference evidence="1 2" key="1">
    <citation type="submission" date="2018-11" db="EMBL/GenBank/DDBJ databases">
        <authorList>
            <consortium name="Pathogen Informatics"/>
        </authorList>
    </citation>
    <scope>NUCLEOTIDE SEQUENCE [LARGE SCALE GENOMIC DNA]</scope>
</reference>
<dbReference type="Proteomes" id="UP000270094">
    <property type="component" value="Unassembled WGS sequence"/>
</dbReference>
<accession>A0A3P7JEB3</accession>
<organism evidence="1 2">
    <name type="scientific">Strongylus vulgaris</name>
    <name type="common">Blood worm</name>
    <dbReference type="NCBI Taxonomy" id="40348"/>
    <lineage>
        <taxon>Eukaryota</taxon>
        <taxon>Metazoa</taxon>
        <taxon>Ecdysozoa</taxon>
        <taxon>Nematoda</taxon>
        <taxon>Chromadorea</taxon>
        <taxon>Rhabditida</taxon>
        <taxon>Rhabditina</taxon>
        <taxon>Rhabditomorpha</taxon>
        <taxon>Strongyloidea</taxon>
        <taxon>Strongylidae</taxon>
        <taxon>Strongylus</taxon>
    </lineage>
</organism>
<dbReference type="AlphaFoldDB" id="A0A3P7JEB3"/>
<dbReference type="Pfam" id="PF10853">
    <property type="entry name" value="DUF2650"/>
    <property type="match status" value="1"/>
</dbReference>
<dbReference type="PANTHER" id="PTHR34149:SF2">
    <property type="entry name" value="PROTEIN CBG11905"/>
    <property type="match status" value="1"/>
</dbReference>
<evidence type="ECO:0000313" key="1">
    <source>
        <dbReference type="EMBL" id="VDM76474.1"/>
    </source>
</evidence>
<sequence length="143" mass="15926">MLITIPKLFYMIVKAESEDFGQGHFLNTNTNFLHTVICRAVMSQLLYILASGNLEICVKMRVCFANVPLVALFLVAFLGTPCSADEDLVETFKNIDVFRLRSSAGACPLLVVGQVCPQENPLYYFKCCGDLNASCCFRLQVKL</sequence>
<dbReference type="PANTHER" id="PTHR34149">
    <property type="entry name" value="PROTEIN CBG11905-RELATED"/>
    <property type="match status" value="1"/>
</dbReference>
<gene>
    <name evidence="1" type="ORF">SVUK_LOCUS11472</name>
</gene>
<protein>
    <submittedName>
        <fullName evidence="1">Uncharacterized protein</fullName>
    </submittedName>
</protein>
<dbReference type="OrthoDB" id="5835666at2759"/>
<evidence type="ECO:0000313" key="2">
    <source>
        <dbReference type="Proteomes" id="UP000270094"/>
    </source>
</evidence>
<dbReference type="InterPro" id="IPR022559">
    <property type="entry name" value="SUP-1-like"/>
</dbReference>
<dbReference type="EMBL" id="UYYB01097074">
    <property type="protein sequence ID" value="VDM76474.1"/>
    <property type="molecule type" value="Genomic_DNA"/>
</dbReference>